<protein>
    <submittedName>
        <fullName evidence="1">Sulfotransferase</fullName>
    </submittedName>
</protein>
<dbReference type="Proteomes" id="UP001519654">
    <property type="component" value="Unassembled WGS sequence"/>
</dbReference>
<organism evidence="1 2">
    <name type="scientific">Paractinoplanes bogorensis</name>
    <dbReference type="NCBI Taxonomy" id="1610840"/>
    <lineage>
        <taxon>Bacteria</taxon>
        <taxon>Bacillati</taxon>
        <taxon>Actinomycetota</taxon>
        <taxon>Actinomycetes</taxon>
        <taxon>Micromonosporales</taxon>
        <taxon>Micromonosporaceae</taxon>
        <taxon>Paractinoplanes</taxon>
    </lineage>
</organism>
<sequence>MPGPVFVAGTGRSGTSRIADIIGEHPLIHRIPIETRFIPDPGGLRDAADALSVRRYIEVRAEGLAADWPAERATLFEQLGVDDHATPSTFDPRLLDRRHPAVDGLDDIITAMGYE</sequence>
<reference evidence="1 2" key="1">
    <citation type="submission" date="2021-06" db="EMBL/GenBank/DDBJ databases">
        <title>Actinoplanes lichenicola sp. nov., and Actinoplanes ovalisporus sp. nov., isolated from lichen in Thailand.</title>
        <authorList>
            <person name="Saeng-In P."/>
            <person name="Kanchanasin P."/>
            <person name="Yuki M."/>
            <person name="Kudo T."/>
            <person name="Ohkuma M."/>
            <person name="Phongsopitanun W."/>
            <person name="Tanasupawat S."/>
        </authorList>
    </citation>
    <scope>NUCLEOTIDE SEQUENCE [LARGE SCALE GENOMIC DNA]</scope>
    <source>
        <strain evidence="1 2">NBRC 110975</strain>
    </source>
</reference>
<keyword evidence="2" id="KW-1185">Reference proteome</keyword>
<dbReference type="Gene3D" id="3.40.50.300">
    <property type="entry name" value="P-loop containing nucleotide triphosphate hydrolases"/>
    <property type="match status" value="1"/>
</dbReference>
<dbReference type="EMBL" id="JAHKKG010000005">
    <property type="protein sequence ID" value="MBU2665562.1"/>
    <property type="molecule type" value="Genomic_DNA"/>
</dbReference>
<gene>
    <name evidence="1" type="ORF">KOI35_18800</name>
</gene>
<comment type="caution">
    <text evidence="1">The sequence shown here is derived from an EMBL/GenBank/DDBJ whole genome shotgun (WGS) entry which is preliminary data.</text>
</comment>
<dbReference type="SUPFAM" id="SSF52540">
    <property type="entry name" value="P-loop containing nucleoside triphosphate hydrolases"/>
    <property type="match status" value="1"/>
</dbReference>
<dbReference type="InterPro" id="IPR027417">
    <property type="entry name" value="P-loop_NTPase"/>
</dbReference>
<dbReference type="RefSeq" id="WP_215788869.1">
    <property type="nucleotide sequence ID" value="NZ_JAHKKG010000005.1"/>
</dbReference>
<name>A0ABS5YQ35_9ACTN</name>
<evidence type="ECO:0000313" key="1">
    <source>
        <dbReference type="EMBL" id="MBU2665562.1"/>
    </source>
</evidence>
<proteinExistence type="predicted"/>
<evidence type="ECO:0000313" key="2">
    <source>
        <dbReference type="Proteomes" id="UP001519654"/>
    </source>
</evidence>
<accession>A0ABS5YQ35</accession>